<feature type="domain" description="Ppx/GppA phosphatase N-terminal" evidence="2">
    <location>
        <begin position="372"/>
        <end position="422"/>
    </location>
</feature>
<dbReference type="InterPro" id="IPR050273">
    <property type="entry name" value="GppA/Ppx_hydrolase"/>
</dbReference>
<name>A0A8J4GBI6_9CHLO</name>
<evidence type="ECO:0000313" key="3">
    <source>
        <dbReference type="EMBL" id="GIM03878.1"/>
    </source>
</evidence>
<dbReference type="Gene3D" id="3.30.420.40">
    <property type="match status" value="1"/>
</dbReference>
<dbReference type="PANTHER" id="PTHR30005:SF0">
    <property type="entry name" value="RETROGRADE REGULATION PROTEIN 2"/>
    <property type="match status" value="1"/>
</dbReference>
<dbReference type="PANTHER" id="PTHR30005">
    <property type="entry name" value="EXOPOLYPHOSPHATASE"/>
    <property type="match status" value="1"/>
</dbReference>
<dbReference type="EMBL" id="BNCQ01000014">
    <property type="protein sequence ID" value="GIM03878.1"/>
    <property type="molecule type" value="Genomic_DNA"/>
</dbReference>
<evidence type="ECO:0000313" key="4">
    <source>
        <dbReference type="Proteomes" id="UP000722791"/>
    </source>
</evidence>
<dbReference type="Pfam" id="PF02541">
    <property type="entry name" value="Ppx-GppA"/>
    <property type="match status" value="1"/>
</dbReference>
<dbReference type="AlphaFoldDB" id="A0A8J4GBI6"/>
<sequence length="757" mass="79209">MRRLCFSFSHLDAQLRWLSSSAHHNYRLGFRAQHRMRATGISDRTSTKLADDWTEALEGTPSRNKDSNGNTGHGPSRQCAPPLGNNDFAELQNPPFPKSVGSEPEMAQYGNAEMLLLSPHVIHYPSFIERGELAALLDAREEQAALFDPSPGSEAPRATAFIPTAASPVHNSGLHSAAAVNGAVEIPRAVVAATAASRAATAGTGGIGSTSVNVTEDDRCFKETATAADAVTAPPQPAIATVARSLSAGRASRCGRNTDRILVAIELGSHCTRALLHDGRSELARLTYDTMLGQNVSQQGGDSNRGEEIHPDALERTLGALQQIMAKVIASAAAVPPSPPSTVESQAAVTAMEPVEAVLPSRSVGHPHIIARMVATAAVRNASISSKAALVAAAERLTGCSLEILTGEDEGRLAWRGVVCGLQGRTQPRQHYIGAAQATTPNEAAASVCHHYNHQQQQQHLLIVDLGGRSTELVYGVHKADKPAAVSVPLGCVSLHTAACELEQSSASVRNRMMTAARRPGATGGGGNGDQVCGSALSVPVPGPEDVEPSLEALEACVRLAQQTIQRLCSGMPWMPPKGPMAATTTGASAAAANFEDAARNPRPMDTQTPSAGGSNDYCAAAAADCAPPSSLPSLVQNCSAEEIATTTVIFTGGTVTTLAALHQRLPCYDRARVHGSALTFGDIAALMVHLADAEWRAAALRTYCWLTEARCRTLAAGCAGLLGVMAALRLERVAVSDADILDGLLAEILDSYTVLR</sequence>
<feature type="region of interest" description="Disordered" evidence="1">
    <location>
        <begin position="56"/>
        <end position="104"/>
    </location>
</feature>
<accession>A0A8J4GBI6</accession>
<dbReference type="SUPFAM" id="SSF53067">
    <property type="entry name" value="Actin-like ATPase domain"/>
    <property type="match status" value="3"/>
</dbReference>
<dbReference type="InterPro" id="IPR043129">
    <property type="entry name" value="ATPase_NBD"/>
</dbReference>
<evidence type="ECO:0000256" key="1">
    <source>
        <dbReference type="SAM" id="MobiDB-lite"/>
    </source>
</evidence>
<dbReference type="Gene3D" id="3.30.420.150">
    <property type="entry name" value="Exopolyphosphatase. Domain 2"/>
    <property type="match status" value="1"/>
</dbReference>
<evidence type="ECO:0000259" key="2">
    <source>
        <dbReference type="Pfam" id="PF02541"/>
    </source>
</evidence>
<protein>
    <recommendedName>
        <fullName evidence="2">Ppx/GppA phosphatase N-terminal domain-containing protein</fullName>
    </recommendedName>
</protein>
<dbReference type="Proteomes" id="UP000722791">
    <property type="component" value="Unassembled WGS sequence"/>
</dbReference>
<dbReference type="InterPro" id="IPR003695">
    <property type="entry name" value="Ppx_GppA_N"/>
</dbReference>
<organism evidence="3 4">
    <name type="scientific">Volvox reticuliferus</name>
    <dbReference type="NCBI Taxonomy" id="1737510"/>
    <lineage>
        <taxon>Eukaryota</taxon>
        <taxon>Viridiplantae</taxon>
        <taxon>Chlorophyta</taxon>
        <taxon>core chlorophytes</taxon>
        <taxon>Chlorophyceae</taxon>
        <taxon>CS clade</taxon>
        <taxon>Chlamydomonadales</taxon>
        <taxon>Volvocaceae</taxon>
        <taxon>Volvox</taxon>
    </lineage>
</organism>
<reference evidence="3" key="1">
    <citation type="journal article" date="2021" name="Proc. Natl. Acad. Sci. U.S.A.">
        <title>Three genomes in the algal genus Volvox reveal the fate of a haploid sex-determining region after a transition to homothallism.</title>
        <authorList>
            <person name="Yamamoto K."/>
            <person name="Hamaji T."/>
            <person name="Kawai-Toyooka H."/>
            <person name="Matsuzaki R."/>
            <person name="Takahashi F."/>
            <person name="Nishimura Y."/>
            <person name="Kawachi M."/>
            <person name="Noguchi H."/>
            <person name="Minakuchi Y."/>
            <person name="Umen J.G."/>
            <person name="Toyoda A."/>
            <person name="Nozaki H."/>
        </authorList>
    </citation>
    <scope>NUCLEOTIDE SEQUENCE</scope>
    <source>
        <strain evidence="3">NIES-3785</strain>
    </source>
</reference>
<comment type="caution">
    <text evidence="3">The sequence shown here is derived from an EMBL/GenBank/DDBJ whole genome shotgun (WGS) entry which is preliminary data.</text>
</comment>
<gene>
    <name evidence="3" type="ORF">Vretimale_8555</name>
</gene>
<proteinExistence type="predicted"/>
<dbReference type="GO" id="GO:0006357">
    <property type="term" value="P:regulation of transcription by RNA polymerase II"/>
    <property type="evidence" value="ECO:0007669"/>
    <property type="project" value="TreeGrafter"/>
</dbReference>